<dbReference type="RefSeq" id="WP_015176051.1">
    <property type="nucleotide sequence ID" value="NC_019729.1"/>
</dbReference>
<dbReference type="SUPFAM" id="SSF53335">
    <property type="entry name" value="S-adenosyl-L-methionine-dependent methyltransferases"/>
    <property type="match status" value="1"/>
</dbReference>
<dbReference type="GO" id="GO:0032259">
    <property type="term" value="P:methylation"/>
    <property type="evidence" value="ECO:0007669"/>
    <property type="project" value="UniProtKB-KW"/>
</dbReference>
<dbReference type="AlphaFoldDB" id="K9VFM3"/>
<dbReference type="InterPro" id="IPR050362">
    <property type="entry name" value="Cation-dep_OMT"/>
</dbReference>
<name>K9VFM3_9CYAN</name>
<dbReference type="KEGG" id="oni:Osc7112_2299"/>
<dbReference type="Proteomes" id="UP000010478">
    <property type="component" value="Chromosome"/>
</dbReference>
<dbReference type="Pfam" id="PF01596">
    <property type="entry name" value="Methyltransf_3"/>
    <property type="match status" value="1"/>
</dbReference>
<dbReference type="Gene3D" id="3.40.50.150">
    <property type="entry name" value="Vaccinia Virus protein VP39"/>
    <property type="match status" value="1"/>
</dbReference>
<dbReference type="PANTHER" id="PTHR10509:SF14">
    <property type="entry name" value="CAFFEOYL-COA O-METHYLTRANSFERASE 3-RELATED"/>
    <property type="match status" value="1"/>
</dbReference>
<dbReference type="OrthoDB" id="9799672at2"/>
<dbReference type="eggNOG" id="COG4122">
    <property type="taxonomic scope" value="Bacteria"/>
</dbReference>
<evidence type="ECO:0000256" key="3">
    <source>
        <dbReference type="ARBA" id="ARBA00022691"/>
    </source>
</evidence>
<keyword evidence="2 4" id="KW-0808">Transferase</keyword>
<sequence>MANSTLGLEHQLYDYLLSISLREPDILASLRKETAKHPMGMMQIAPEQGQFMEMLVQLMGATKTLEIGVFTGYSSLCVALALPSNGQIIACDVSEEYTAIARRYWEAAGVANKISLQLGPAINTLDKLIAEGQAGTFDFAFIDADKENYEAYFERSLQLVRNGGLIVIDNVLWSGRVADPQVQDESTTAIRTFNDKLRNDPRVTLSVVPIADGLTLALKRRWATLMEPEQHN</sequence>
<dbReference type="STRING" id="179408.Osc7112_2299"/>
<dbReference type="PANTHER" id="PTHR10509">
    <property type="entry name" value="O-METHYLTRANSFERASE-RELATED"/>
    <property type="match status" value="1"/>
</dbReference>
<accession>K9VFM3</accession>
<evidence type="ECO:0000313" key="4">
    <source>
        <dbReference type="EMBL" id="AFZ06751.1"/>
    </source>
</evidence>
<organism evidence="4 5">
    <name type="scientific">Phormidium nigroviride PCC 7112</name>
    <dbReference type="NCBI Taxonomy" id="179408"/>
    <lineage>
        <taxon>Bacteria</taxon>
        <taxon>Bacillati</taxon>
        <taxon>Cyanobacteriota</taxon>
        <taxon>Cyanophyceae</taxon>
        <taxon>Oscillatoriophycideae</taxon>
        <taxon>Oscillatoriales</taxon>
        <taxon>Oscillatoriaceae</taxon>
        <taxon>Phormidium</taxon>
    </lineage>
</organism>
<evidence type="ECO:0000256" key="1">
    <source>
        <dbReference type="ARBA" id="ARBA00022603"/>
    </source>
</evidence>
<dbReference type="InterPro" id="IPR029063">
    <property type="entry name" value="SAM-dependent_MTases_sf"/>
</dbReference>
<keyword evidence="3" id="KW-0949">S-adenosyl-L-methionine</keyword>
<protein>
    <submittedName>
        <fullName evidence="4">Caffeoyl-CoA O-methyltransferase</fullName>
        <ecNumber evidence="4">2.1.1.104</ecNumber>
    </submittedName>
</protein>
<keyword evidence="5" id="KW-1185">Reference proteome</keyword>
<dbReference type="GO" id="GO:0042409">
    <property type="term" value="F:caffeoyl-CoA O-methyltransferase activity"/>
    <property type="evidence" value="ECO:0007669"/>
    <property type="project" value="UniProtKB-EC"/>
</dbReference>
<evidence type="ECO:0000313" key="5">
    <source>
        <dbReference type="Proteomes" id="UP000010478"/>
    </source>
</evidence>
<dbReference type="PROSITE" id="PS51682">
    <property type="entry name" value="SAM_OMT_I"/>
    <property type="match status" value="1"/>
</dbReference>
<dbReference type="CDD" id="cd02440">
    <property type="entry name" value="AdoMet_MTases"/>
    <property type="match status" value="1"/>
</dbReference>
<dbReference type="EMBL" id="CP003614">
    <property type="protein sequence ID" value="AFZ06751.1"/>
    <property type="molecule type" value="Genomic_DNA"/>
</dbReference>
<dbReference type="InterPro" id="IPR002935">
    <property type="entry name" value="SAM_O-MeTrfase"/>
</dbReference>
<gene>
    <name evidence="4" type="ORF">Osc7112_2299</name>
</gene>
<proteinExistence type="predicted"/>
<reference evidence="4 5" key="1">
    <citation type="submission" date="2012-05" db="EMBL/GenBank/DDBJ databases">
        <title>Finished chromosome of genome of Oscillatoria sp. PCC 7112.</title>
        <authorList>
            <consortium name="US DOE Joint Genome Institute"/>
            <person name="Gugger M."/>
            <person name="Coursin T."/>
            <person name="Rippka R."/>
            <person name="Tandeau De Marsac N."/>
            <person name="Huntemann M."/>
            <person name="Wei C.-L."/>
            <person name="Han J."/>
            <person name="Detter J.C."/>
            <person name="Han C."/>
            <person name="Tapia R."/>
            <person name="Davenport K."/>
            <person name="Daligault H."/>
            <person name="Erkkila T."/>
            <person name="Gu W."/>
            <person name="Munk A.C.C."/>
            <person name="Teshima H."/>
            <person name="Xu Y."/>
            <person name="Chain P."/>
            <person name="Chen A."/>
            <person name="Krypides N."/>
            <person name="Mavromatis K."/>
            <person name="Markowitz V."/>
            <person name="Szeto E."/>
            <person name="Ivanova N."/>
            <person name="Mikhailova N."/>
            <person name="Ovchinnikova G."/>
            <person name="Pagani I."/>
            <person name="Pati A."/>
            <person name="Goodwin L."/>
            <person name="Peters L."/>
            <person name="Pitluck S."/>
            <person name="Woyke T."/>
            <person name="Kerfeld C."/>
        </authorList>
    </citation>
    <scope>NUCLEOTIDE SEQUENCE [LARGE SCALE GENOMIC DNA]</scope>
    <source>
        <strain evidence="4 5">PCC 7112</strain>
    </source>
</reference>
<dbReference type="HOGENOM" id="CLU_067676_5_1_3"/>
<evidence type="ECO:0000256" key="2">
    <source>
        <dbReference type="ARBA" id="ARBA00022679"/>
    </source>
</evidence>
<keyword evidence="1 4" id="KW-0489">Methyltransferase</keyword>
<dbReference type="EC" id="2.1.1.104" evidence="4"/>